<evidence type="ECO:0000313" key="2">
    <source>
        <dbReference type="Proteomes" id="UP000284202"/>
    </source>
</evidence>
<reference evidence="2" key="1">
    <citation type="submission" date="2018-09" db="EMBL/GenBank/DDBJ databases">
        <title>Acidovorax cavernicola nov. sp. isolated from Gruta de las Maravillas (Aracena, Spain).</title>
        <authorList>
            <person name="Jurado V."/>
            <person name="Gutierrez-Patricio S."/>
            <person name="Gonzalez-Pimentel J.L."/>
            <person name="Miller A.Z."/>
            <person name="Laiz L."/>
            <person name="Saiz-Jimenez C."/>
        </authorList>
    </citation>
    <scope>NUCLEOTIDE SEQUENCE [LARGE SCALE GENOMIC DNA]</scope>
    <source>
        <strain evidence="2">1011MAR3C25</strain>
    </source>
</reference>
<dbReference type="EMBL" id="QZCG01000002">
    <property type="protein sequence ID" value="RJE87984.1"/>
    <property type="molecule type" value="Genomic_DNA"/>
</dbReference>
<comment type="caution">
    <text evidence="1">The sequence shown here is derived from an EMBL/GenBank/DDBJ whole genome shotgun (WGS) entry which is preliminary data.</text>
</comment>
<evidence type="ECO:0000313" key="1">
    <source>
        <dbReference type="EMBL" id="RJE87984.1"/>
    </source>
</evidence>
<gene>
    <name evidence="1" type="ORF">D3P04_03420</name>
</gene>
<proteinExistence type="predicted"/>
<organism evidence="1 2">
    <name type="scientific">Paracoccus onubensis</name>
    <dbReference type="NCBI Taxonomy" id="1675788"/>
    <lineage>
        <taxon>Bacteria</taxon>
        <taxon>Pseudomonadati</taxon>
        <taxon>Pseudomonadota</taxon>
        <taxon>Alphaproteobacteria</taxon>
        <taxon>Rhodobacterales</taxon>
        <taxon>Paracoccaceae</taxon>
        <taxon>Paracoccus</taxon>
    </lineage>
</organism>
<keyword evidence="2" id="KW-1185">Reference proteome</keyword>
<accession>A0A418T464</accession>
<dbReference type="RefSeq" id="WP_119745975.1">
    <property type="nucleotide sequence ID" value="NZ_JAUUTZ010000020.1"/>
</dbReference>
<protein>
    <submittedName>
        <fullName evidence="1">Uncharacterized protein</fullName>
    </submittedName>
</protein>
<name>A0A418T464_9RHOB</name>
<dbReference type="AlphaFoldDB" id="A0A418T464"/>
<dbReference type="OrthoDB" id="7871013at2"/>
<dbReference type="Proteomes" id="UP000284202">
    <property type="component" value="Unassembled WGS sequence"/>
</dbReference>
<sequence length="65" mass="7286">MSFLPDDALARHPIYDQVRQVLTNPQLAEAAGPVARGFAWFIWANSRGVKISQRNIPIIGNKGRR</sequence>